<evidence type="ECO:0000256" key="5">
    <source>
        <dbReference type="ARBA" id="ARBA00023136"/>
    </source>
</evidence>
<reference evidence="8 10" key="3">
    <citation type="submission" date="2019-03" db="EMBL/GenBank/DDBJ databases">
        <authorList>
            <consortium name="Pathogen Informatics"/>
        </authorList>
    </citation>
    <scope>NUCLEOTIDE SEQUENCE [LARGE SCALE GENOMIC DNA]</scope>
    <source>
        <strain evidence="8 10">NCTC12282</strain>
    </source>
</reference>
<name>A0A2C6CPL5_9GAMM</name>
<evidence type="ECO:0000256" key="2">
    <source>
        <dbReference type="ARBA" id="ARBA00022452"/>
    </source>
</evidence>
<dbReference type="InterPro" id="IPR000758">
    <property type="entry name" value="Enterovir_OMP"/>
</dbReference>
<evidence type="ECO:0000256" key="3">
    <source>
        <dbReference type="ARBA" id="ARBA00022692"/>
    </source>
</evidence>
<dbReference type="Proteomes" id="UP000373449">
    <property type="component" value="Unassembled WGS sequence"/>
</dbReference>
<dbReference type="Gene3D" id="2.40.160.20">
    <property type="match status" value="1"/>
</dbReference>
<dbReference type="Pfam" id="PF06316">
    <property type="entry name" value="Ail_Lom"/>
    <property type="match status" value="1"/>
</dbReference>
<sequence>MKKAIIATAVFLALGVSNIAQADNHTVTLGYAQSTVQNFDDIDGINVKYRYEWDSPLSIISSFTYMSGNDDASYMVSRDIINTHAEIKYYSLSAGPAYRINEMVSIYGLLGVNLNKVDYSSSWLNYEGFGNYTNMGSISGSERKASLMYGAGLQINAWEGVTVDVGYEGSQLDIDGQNYSINGFNVGLGYRF</sequence>
<feature type="signal peptide" evidence="6">
    <location>
        <begin position="1"/>
        <end position="22"/>
    </location>
</feature>
<gene>
    <name evidence="8" type="primary">ail</name>
    <name evidence="7" type="ORF">CRN84_04340</name>
    <name evidence="8" type="ORF">NCTC12282_01510</name>
</gene>
<dbReference type="PRINTS" id="PR00316">
    <property type="entry name" value="ENTEROVIROMP"/>
</dbReference>
<feature type="chain" id="PRO_5036036576" evidence="6">
    <location>
        <begin position="23"/>
        <end position="192"/>
    </location>
</feature>
<dbReference type="GO" id="GO:0044384">
    <property type="term" value="C:host outer membrane"/>
    <property type="evidence" value="ECO:0007669"/>
    <property type="project" value="InterPro"/>
</dbReference>
<evidence type="ECO:0000256" key="4">
    <source>
        <dbReference type="ARBA" id="ARBA00022729"/>
    </source>
</evidence>
<organism evidence="7 9">
    <name type="scientific">Budvicia aquatica</name>
    <dbReference type="NCBI Taxonomy" id="82979"/>
    <lineage>
        <taxon>Bacteria</taxon>
        <taxon>Pseudomonadati</taxon>
        <taxon>Pseudomonadota</taxon>
        <taxon>Gammaproteobacteria</taxon>
        <taxon>Enterobacterales</taxon>
        <taxon>Budviciaceae</taxon>
        <taxon>Budvicia</taxon>
    </lineage>
</organism>
<dbReference type="OrthoDB" id="5873117at2"/>
<protein>
    <submittedName>
        <fullName evidence="7">Ail/Lom family protein</fullName>
    </submittedName>
    <submittedName>
        <fullName evidence="8">Attachment invasion locus protein</fullName>
    </submittedName>
</protein>
<dbReference type="PANTHER" id="PTHR35892:SF2">
    <property type="entry name" value="OUTER MEMBRANE PROTEIN PAGN"/>
    <property type="match status" value="1"/>
</dbReference>
<dbReference type="Proteomes" id="UP000224974">
    <property type="component" value="Unassembled WGS sequence"/>
</dbReference>
<keyword evidence="3" id="KW-0812">Transmembrane</keyword>
<dbReference type="RefSeq" id="WP_029095409.1">
    <property type="nucleotide sequence ID" value="NZ_BRLG01000014.1"/>
</dbReference>
<keyword evidence="9" id="KW-1185">Reference proteome</keyword>
<dbReference type="EMBL" id="PDDX01000001">
    <property type="protein sequence ID" value="PHI28609.1"/>
    <property type="molecule type" value="Genomic_DNA"/>
</dbReference>
<dbReference type="EMBL" id="CAADJA010000002">
    <property type="protein sequence ID" value="VFS46601.1"/>
    <property type="molecule type" value="Genomic_DNA"/>
</dbReference>
<evidence type="ECO:0000313" key="10">
    <source>
        <dbReference type="Proteomes" id="UP000373449"/>
    </source>
</evidence>
<dbReference type="PROSITE" id="PS00694">
    <property type="entry name" value="ENT_VIR_OMP_1"/>
    <property type="match status" value="1"/>
</dbReference>
<reference evidence="9" key="2">
    <citation type="submission" date="2017-09" db="EMBL/GenBank/DDBJ databases">
        <title>FDA dAtabase for Regulatory Grade micrObial Sequences (FDA-ARGOS): Supporting development and validation of Infectious Disease Dx tests.</title>
        <authorList>
            <person name="Minogue T."/>
            <person name="Wolcott M."/>
            <person name="Wasieloski L."/>
            <person name="Aguilar W."/>
            <person name="Moore D."/>
            <person name="Tallon L."/>
            <person name="Sadzewicz L."/>
            <person name="Ott S."/>
            <person name="Zhao X."/>
            <person name="Nagaraj S."/>
            <person name="Vavikolanu K."/>
            <person name="Aluvathingal J."/>
            <person name="Nadendla S."/>
            <person name="Sichtig H."/>
        </authorList>
    </citation>
    <scope>NUCLEOTIDE SEQUENCE [LARGE SCALE GENOMIC DNA]</scope>
    <source>
        <strain evidence="9">FDAARGOS_387</strain>
    </source>
</reference>
<dbReference type="GO" id="GO:0016020">
    <property type="term" value="C:membrane"/>
    <property type="evidence" value="ECO:0007669"/>
    <property type="project" value="UniProtKB-SubCell"/>
</dbReference>
<evidence type="ECO:0000313" key="9">
    <source>
        <dbReference type="Proteomes" id="UP000224974"/>
    </source>
</evidence>
<keyword evidence="2" id="KW-1134">Transmembrane beta strand</keyword>
<evidence type="ECO:0000313" key="7">
    <source>
        <dbReference type="EMBL" id="PHI28609.1"/>
    </source>
</evidence>
<dbReference type="PROSITE" id="PS00695">
    <property type="entry name" value="ENT_VIR_OMP_2"/>
    <property type="match status" value="1"/>
</dbReference>
<dbReference type="InterPro" id="IPR011250">
    <property type="entry name" value="OMP/PagP_B-barrel"/>
</dbReference>
<evidence type="ECO:0000313" key="8">
    <source>
        <dbReference type="EMBL" id="VFS46601.1"/>
    </source>
</evidence>
<dbReference type="AlphaFoldDB" id="A0A2C6CPL5"/>
<proteinExistence type="predicted"/>
<evidence type="ECO:0000256" key="6">
    <source>
        <dbReference type="SAM" id="SignalP"/>
    </source>
</evidence>
<evidence type="ECO:0000256" key="1">
    <source>
        <dbReference type="ARBA" id="ARBA00004141"/>
    </source>
</evidence>
<keyword evidence="4 6" id="KW-0732">Signal</keyword>
<reference evidence="7" key="1">
    <citation type="submission" date="2017-09" db="EMBL/GenBank/DDBJ databases">
        <title>FDA dAtabase for Regulatory Grade micrObial Sequences (FDA-ARGOS): Supporting development and validation of Infectious Disease Dx tests.</title>
        <authorList>
            <person name="Minogue T."/>
            <person name="Wolcott M."/>
            <person name="Wasieloski L."/>
            <person name="Aguilar W."/>
            <person name="Moore D."/>
            <person name="Tallon L.J."/>
            <person name="Sadzewicz L."/>
            <person name="Ott S."/>
            <person name="Zhao X."/>
            <person name="Nagaraj S."/>
            <person name="Vavikolanu K."/>
            <person name="Aluvathingal J."/>
            <person name="Nadendla S."/>
            <person name="Sichtig H."/>
        </authorList>
    </citation>
    <scope>NUCLEOTIDE SEQUENCE</scope>
    <source>
        <strain evidence="7">FDAARGOS_387</strain>
    </source>
</reference>
<keyword evidence="5" id="KW-0472">Membrane</keyword>
<dbReference type="PANTHER" id="PTHR35892">
    <property type="entry name" value="OUTER MEMBRANE PROTEIN PAGN-RELATED"/>
    <property type="match status" value="1"/>
</dbReference>
<comment type="subcellular location">
    <subcellularLocation>
        <location evidence="1">Membrane</location>
        <topology evidence="1">Multi-pass membrane protein</topology>
    </subcellularLocation>
</comment>
<dbReference type="InterPro" id="IPR051723">
    <property type="entry name" value="Bact_OM_Invasion-Related"/>
</dbReference>
<dbReference type="STRING" id="1111728.GCA_000427805_03019"/>
<accession>A0A2C6CPL5</accession>
<dbReference type="SUPFAM" id="SSF56925">
    <property type="entry name" value="OMPA-like"/>
    <property type="match status" value="1"/>
</dbReference>